<evidence type="ECO:0000313" key="11">
    <source>
        <dbReference type="Proteomes" id="UP001239167"/>
    </source>
</evidence>
<dbReference type="CDD" id="cd00553">
    <property type="entry name" value="NAD_synthase"/>
    <property type="match status" value="1"/>
</dbReference>
<dbReference type="GO" id="GO:0003952">
    <property type="term" value="F:NAD+ synthase (glutamine-hydrolyzing) activity"/>
    <property type="evidence" value="ECO:0007669"/>
    <property type="project" value="UniProtKB-EC"/>
</dbReference>
<keyword evidence="3 7" id="KW-0436">Ligase</keyword>
<dbReference type="InterPro" id="IPR014729">
    <property type="entry name" value="Rossmann-like_a/b/a_fold"/>
</dbReference>
<evidence type="ECO:0000256" key="4">
    <source>
        <dbReference type="ARBA" id="ARBA00022741"/>
    </source>
</evidence>
<accession>A0ABT9Y410</accession>
<feature type="domain" description="CN hydrolase" evidence="9">
    <location>
        <begin position="2"/>
        <end position="281"/>
    </location>
</feature>
<comment type="caution">
    <text evidence="10">The sequence shown here is derived from an EMBL/GenBank/DDBJ whole genome shotgun (WGS) entry which is preliminary data.</text>
</comment>
<keyword evidence="6 7" id="KW-0520">NAD</keyword>
<dbReference type="PANTHER" id="PTHR23090:SF9">
    <property type="entry name" value="GLUTAMINE-DEPENDENT NAD(+) SYNTHETASE"/>
    <property type="match status" value="1"/>
</dbReference>
<comment type="similarity">
    <text evidence="2 7">In the C-terminal section; belongs to the NAD synthetase family.</text>
</comment>
<sequence length="632" mass="71337">MMKICSCQFEVEAGQPAKNLEKILSFIKEAKKNNADIIIFPEMAVPGYFIGDTWDSSSFLRDCEYCGQKIIAAADGIAIIFGNVAVDWHKRNRDGRQRKYNALFVAQNKQLLSAENSVYPFAIKTLHPNYREFDDSRYFYSTAMLATELKKDVRELIKPFTLFIKGKPLVIGCILCEDGWNDDYPISPIDILCADKKTDIIFNISASPYTLGKNHKRHRVFSRHAQMNNVPLVYVNKVGIQNNGKTIYTFDGSSTVYAADGSIADYAMPYQETARYIEFPLKKEVAQNLASDIEKDDIACIYKALTYGIGKFLQKIHMKKVVIGISGGIDSAVAAALYSRIISPENILLVNMPSVYNSSTTKDLARELAENLGCAYAVVPIQESVDYTIRQFTETKIHHASSDIPEQLKITSFTAENIQARDRSARVLAGLAAAIGAGFTCNANKAETSVGYSTLYGDQSGFLAALADLWKYQIYGLALYLNKEIYKKDVIPQAVIDIVPSAELSADQNVDEGRGDPIKYPYHDYLFRSFVERWDKATPEDILLWYENGSLEEKLGCRPGLVKEYFTDPTDFINDLEHWWNLFSGMAVAKRIQAPPILAVSRRAYGFDQREAQNTPYYTRRYREVRQHFIGK</sequence>
<dbReference type="SUPFAM" id="SSF52402">
    <property type="entry name" value="Adenine nucleotide alpha hydrolases-like"/>
    <property type="match status" value="1"/>
</dbReference>
<proteinExistence type="inferred from homology"/>
<evidence type="ECO:0000256" key="6">
    <source>
        <dbReference type="ARBA" id="ARBA00023027"/>
    </source>
</evidence>
<evidence type="ECO:0000256" key="7">
    <source>
        <dbReference type="PIRNR" id="PIRNR006630"/>
    </source>
</evidence>
<protein>
    <recommendedName>
        <fullName evidence="7">Glutamine-dependent NAD(+) synthetase</fullName>
        <ecNumber evidence="7">6.3.5.1</ecNumber>
    </recommendedName>
    <alternativeName>
        <fullName evidence="7">NAD(+) synthase [glutamine-hydrolyzing]</fullName>
    </alternativeName>
</protein>
<evidence type="ECO:0000256" key="3">
    <source>
        <dbReference type="ARBA" id="ARBA00022598"/>
    </source>
</evidence>
<keyword evidence="4 7" id="KW-0547">Nucleotide-binding</keyword>
<evidence type="ECO:0000256" key="1">
    <source>
        <dbReference type="ARBA" id="ARBA00005188"/>
    </source>
</evidence>
<dbReference type="InterPro" id="IPR036526">
    <property type="entry name" value="C-N_Hydrolase_sf"/>
</dbReference>
<comment type="pathway">
    <text evidence="1 7">Cofactor biosynthesis; NAD(+) biosynthesis; NAD(+) from deamido-NAD(+) (L-Gln route): step 1/1.</text>
</comment>
<dbReference type="InterPro" id="IPR003694">
    <property type="entry name" value="NAD_synthase"/>
</dbReference>
<dbReference type="PANTHER" id="PTHR23090">
    <property type="entry name" value="NH 3 /GLUTAMINE-DEPENDENT NAD + SYNTHETASE"/>
    <property type="match status" value="1"/>
</dbReference>
<dbReference type="EMBL" id="JAUSUE010000001">
    <property type="protein sequence ID" value="MDQ0202566.1"/>
    <property type="molecule type" value="Genomic_DNA"/>
</dbReference>
<dbReference type="InterPro" id="IPR022310">
    <property type="entry name" value="NAD/GMP_synthase"/>
</dbReference>
<dbReference type="Pfam" id="PF00795">
    <property type="entry name" value="CN_hydrolase"/>
    <property type="match status" value="1"/>
</dbReference>
<dbReference type="NCBIfam" id="TIGR00552">
    <property type="entry name" value="nadE"/>
    <property type="match status" value="1"/>
</dbReference>
<gene>
    <name evidence="10" type="ORF">J2S01_000251</name>
</gene>
<dbReference type="Gene3D" id="3.60.110.10">
    <property type="entry name" value="Carbon-nitrogen hydrolase"/>
    <property type="match status" value="1"/>
</dbReference>
<comment type="similarity">
    <text evidence="8">Belongs to the NAD synthetase family.</text>
</comment>
<dbReference type="InterPro" id="IPR014445">
    <property type="entry name" value="Gln-dep_NAD_synthase"/>
</dbReference>
<comment type="catalytic activity">
    <reaction evidence="7">
        <text>deamido-NAD(+) + L-glutamine + ATP + H2O = L-glutamate + AMP + diphosphate + NAD(+) + H(+)</text>
        <dbReference type="Rhea" id="RHEA:24384"/>
        <dbReference type="ChEBI" id="CHEBI:15377"/>
        <dbReference type="ChEBI" id="CHEBI:15378"/>
        <dbReference type="ChEBI" id="CHEBI:29985"/>
        <dbReference type="ChEBI" id="CHEBI:30616"/>
        <dbReference type="ChEBI" id="CHEBI:33019"/>
        <dbReference type="ChEBI" id="CHEBI:57540"/>
        <dbReference type="ChEBI" id="CHEBI:58359"/>
        <dbReference type="ChEBI" id="CHEBI:58437"/>
        <dbReference type="ChEBI" id="CHEBI:456215"/>
        <dbReference type="EC" id="6.3.5.1"/>
    </reaction>
</comment>
<evidence type="ECO:0000256" key="8">
    <source>
        <dbReference type="RuleBase" id="RU003811"/>
    </source>
</evidence>
<dbReference type="EC" id="6.3.5.1" evidence="7"/>
<keyword evidence="11" id="KW-1185">Reference proteome</keyword>
<dbReference type="PIRSF" id="PIRSF006630">
    <property type="entry name" value="NADS_GAT"/>
    <property type="match status" value="1"/>
</dbReference>
<evidence type="ECO:0000256" key="2">
    <source>
        <dbReference type="ARBA" id="ARBA00007145"/>
    </source>
</evidence>
<name>A0ABT9Y410_9FIRM</name>
<dbReference type="Gene3D" id="3.40.50.620">
    <property type="entry name" value="HUPs"/>
    <property type="match status" value="1"/>
</dbReference>
<dbReference type="InterPro" id="IPR003010">
    <property type="entry name" value="C-N_Hydrolase"/>
</dbReference>
<dbReference type="PROSITE" id="PS50263">
    <property type="entry name" value="CN_HYDROLASE"/>
    <property type="match status" value="1"/>
</dbReference>
<keyword evidence="5 7" id="KW-0067">ATP-binding</keyword>
<dbReference type="RefSeq" id="WP_307222450.1">
    <property type="nucleotide sequence ID" value="NZ_CP116940.1"/>
</dbReference>
<dbReference type="Pfam" id="PF02540">
    <property type="entry name" value="NAD_synthase"/>
    <property type="match status" value="1"/>
</dbReference>
<evidence type="ECO:0000313" key="10">
    <source>
        <dbReference type="EMBL" id="MDQ0202566.1"/>
    </source>
</evidence>
<evidence type="ECO:0000259" key="9">
    <source>
        <dbReference type="PROSITE" id="PS50263"/>
    </source>
</evidence>
<evidence type="ECO:0000256" key="5">
    <source>
        <dbReference type="ARBA" id="ARBA00022840"/>
    </source>
</evidence>
<organism evidence="10 11">
    <name type="scientific">Pectinatus haikarae</name>
    <dbReference type="NCBI Taxonomy" id="349096"/>
    <lineage>
        <taxon>Bacteria</taxon>
        <taxon>Bacillati</taxon>
        <taxon>Bacillota</taxon>
        <taxon>Negativicutes</taxon>
        <taxon>Selenomonadales</taxon>
        <taxon>Selenomonadaceae</taxon>
        <taxon>Pectinatus</taxon>
    </lineage>
</organism>
<dbReference type="CDD" id="cd07570">
    <property type="entry name" value="GAT_Gln-NAD-synth"/>
    <property type="match status" value="1"/>
</dbReference>
<reference evidence="10 11" key="1">
    <citation type="submission" date="2023-07" db="EMBL/GenBank/DDBJ databases">
        <title>Genomic Encyclopedia of Type Strains, Phase IV (KMG-IV): sequencing the most valuable type-strain genomes for metagenomic binning, comparative biology and taxonomic classification.</title>
        <authorList>
            <person name="Goeker M."/>
        </authorList>
    </citation>
    <scope>NUCLEOTIDE SEQUENCE [LARGE SCALE GENOMIC DNA]</scope>
    <source>
        <strain evidence="10 11">DSM 16980</strain>
    </source>
</reference>
<dbReference type="Proteomes" id="UP001239167">
    <property type="component" value="Unassembled WGS sequence"/>
</dbReference>
<dbReference type="SUPFAM" id="SSF56317">
    <property type="entry name" value="Carbon-nitrogen hydrolase"/>
    <property type="match status" value="1"/>
</dbReference>